<evidence type="ECO:0000313" key="1">
    <source>
        <dbReference type="EMBL" id="MEK8128348.1"/>
    </source>
</evidence>
<proteinExistence type="predicted"/>
<reference evidence="1 2" key="1">
    <citation type="submission" date="2024-04" db="EMBL/GenBank/DDBJ databases">
        <title>draft genome sequnece of Paenibacillus filicis.</title>
        <authorList>
            <person name="Kim D.-U."/>
        </authorList>
    </citation>
    <scope>NUCLEOTIDE SEQUENCE [LARGE SCALE GENOMIC DNA]</scope>
    <source>
        <strain evidence="1 2">KACC14197</strain>
    </source>
</reference>
<dbReference type="RefSeq" id="WP_341415415.1">
    <property type="nucleotide sequence ID" value="NZ_JBBPCC010000005.1"/>
</dbReference>
<accession>A0ABU9DHJ4</accession>
<keyword evidence="2" id="KW-1185">Reference proteome</keyword>
<dbReference type="Proteomes" id="UP001469365">
    <property type="component" value="Unassembled WGS sequence"/>
</dbReference>
<gene>
    <name evidence="1" type="ORF">WMW72_10580</name>
</gene>
<sequence>MADRVWVRQFLKDNGYGDNDIGYDGSGPSGRVTLQGRTFDYATPDSDGMVRGTYDSMNKALNNFRQQGLQNNFNQTSDQIRQAAQAAARQFKAPEPFKYDQNSDPAYQAALNTARANITQQQADTNARLRAGGQGKSSYSETVANQIGAKEMARVSDTVLPQLINQAYQRYQDSANRDLALQQANYGAEQDRIANLAKSYAQQFGQYQQQFDNDRAIGRDAAADKSANWQAYLQSAGLTGNLGSGPKVDWSLLGGNDGARTLQGQEFDASQQNALFNRALQEAGLTGTYNGSPTMQQRAQDFSQSAENRRIGLQAQGQSQSAANAKNSNDLAWARFNADKDPNSLDNQYKQAQIDSLKGKSGKVDYQKNPGYSEDLTFIYDNPKTAVTEIQKNVQSLIAEYGQDGYNALLKEAQRVQRAAEKK</sequence>
<evidence type="ECO:0000313" key="2">
    <source>
        <dbReference type="Proteomes" id="UP001469365"/>
    </source>
</evidence>
<protein>
    <submittedName>
        <fullName evidence="1">Uncharacterized protein</fullName>
    </submittedName>
</protein>
<name>A0ABU9DHJ4_9BACL</name>
<organism evidence="1 2">
    <name type="scientific">Paenibacillus filicis</name>
    <dbReference type="NCBI Taxonomy" id="669464"/>
    <lineage>
        <taxon>Bacteria</taxon>
        <taxon>Bacillati</taxon>
        <taxon>Bacillota</taxon>
        <taxon>Bacilli</taxon>
        <taxon>Bacillales</taxon>
        <taxon>Paenibacillaceae</taxon>
        <taxon>Paenibacillus</taxon>
    </lineage>
</organism>
<dbReference type="EMBL" id="JBBPCC010000005">
    <property type="protein sequence ID" value="MEK8128348.1"/>
    <property type="molecule type" value="Genomic_DNA"/>
</dbReference>
<comment type="caution">
    <text evidence="1">The sequence shown here is derived from an EMBL/GenBank/DDBJ whole genome shotgun (WGS) entry which is preliminary data.</text>
</comment>